<proteinExistence type="predicted"/>
<protein>
    <submittedName>
        <fullName evidence="1">Uncharacterized protein</fullName>
    </submittedName>
</protein>
<evidence type="ECO:0000313" key="2">
    <source>
        <dbReference type="Proteomes" id="UP001638806"/>
    </source>
</evidence>
<accession>A0ACC4DWS1</accession>
<sequence>MTIAQFDSSTHVPANEKDSLNRHLSAANIGTRIKKTQPSRALAQRVMDLPSDIWCQICGTSTNISRIRQSDEPFEASWCAADLEWSDDLLHATYAPAIADEAEECRNCLAATVEDGFYSDSGSYYSDDGSCEVEPFEYAKPPDSEIDSLDGEDEDSGQNIPAGEPRYTTDRPDNDPVRSQDTYHRVLSSLLGPTARRSEALRPLTSPEQQSHGEHEHIAGKDCRSNRGYNGHRISAEEMKGCTTVQFLVPKTASWRPEADDEGFERRGDFHLSGLTDHLRRRDARLGSVFPPRHGCRAPEAENCLWWPGQAGAAAMPFHPYCLEVYKRASLLRWGAVDIQALMAWFRLDGNPLHFMEQFPRHEAVHRGRQKQWRHIAGDEWLAANPCFVPDLEPILSSVQTRCSARLGMQSVENDEPRSVPAAAADLLPQAVAAGHAVAMGSLVSAATIFWATTTRSELETRHESWDRQQRDIEEWQIPVLEEEGDQNGGNKAAIAALRTRLAAIEEEKAEFHRSKGTCLLPMDETDWLRLYVEMARRCDSLKGIRNRARVWADCEHILARIEIHRAEGRTGSEGVVDPDEICRAFFRAYPELARPIVPRIG</sequence>
<comment type="caution">
    <text evidence="1">The sequence shown here is derived from an EMBL/GenBank/DDBJ whole genome shotgun (WGS) entry which is preliminary data.</text>
</comment>
<keyword evidence="2" id="KW-1185">Reference proteome</keyword>
<organism evidence="1 2">
    <name type="scientific">Purpureocillium lilacinum</name>
    <name type="common">Paecilomyces lilacinus</name>
    <dbReference type="NCBI Taxonomy" id="33203"/>
    <lineage>
        <taxon>Eukaryota</taxon>
        <taxon>Fungi</taxon>
        <taxon>Dikarya</taxon>
        <taxon>Ascomycota</taxon>
        <taxon>Pezizomycotina</taxon>
        <taxon>Sordariomycetes</taxon>
        <taxon>Hypocreomycetidae</taxon>
        <taxon>Hypocreales</taxon>
        <taxon>Ophiocordycipitaceae</taxon>
        <taxon>Purpureocillium</taxon>
    </lineage>
</organism>
<dbReference type="EMBL" id="JBGNUJ010000004">
    <property type="protein sequence ID" value="KAL3960377.1"/>
    <property type="molecule type" value="Genomic_DNA"/>
</dbReference>
<name>A0ACC4DWS1_PURLI</name>
<evidence type="ECO:0000313" key="1">
    <source>
        <dbReference type="EMBL" id="KAL3960377.1"/>
    </source>
</evidence>
<dbReference type="Proteomes" id="UP001638806">
    <property type="component" value="Unassembled WGS sequence"/>
</dbReference>
<gene>
    <name evidence="1" type="ORF">ACCO45_005494</name>
</gene>
<reference evidence="1" key="1">
    <citation type="submission" date="2024-12" db="EMBL/GenBank/DDBJ databases">
        <title>Comparative genomics and development of molecular markers within Purpureocillium lilacinum and among Purpureocillium species.</title>
        <authorList>
            <person name="Yeh Z.-Y."/>
            <person name="Ni N.-T."/>
            <person name="Lo P.-H."/>
            <person name="Mushyakhwo K."/>
            <person name="Lin C.-F."/>
            <person name="Nai Y.-S."/>
        </authorList>
    </citation>
    <scope>NUCLEOTIDE SEQUENCE</scope>
    <source>
        <strain evidence="1">NCHU-NPUST-175</strain>
    </source>
</reference>